<comment type="caution">
    <text evidence="1">The sequence shown here is derived from an EMBL/GenBank/DDBJ whole genome shotgun (WGS) entry which is preliminary data.</text>
</comment>
<dbReference type="Proteomes" id="UP000289738">
    <property type="component" value="Chromosome B10"/>
</dbReference>
<gene>
    <name evidence="1" type="ORF">Ahy_B10g105880</name>
</gene>
<proteinExistence type="predicted"/>
<dbReference type="AlphaFoldDB" id="A0A444X927"/>
<evidence type="ECO:0000313" key="1">
    <source>
        <dbReference type="EMBL" id="RYQ86195.1"/>
    </source>
</evidence>
<sequence length="433" mass="48961">MPHGKLLLDSQSLGTLSSSNARVGTLSLFSNGLQQTHSHSHSQFYIRPTLTLTLPSGTSARNPKTLIPCSSQVSQSLSPAPVRLRRCAVLAPVRLRRVLVVRRVLVLAAASPSLSDRTCWRLAVNVFRLGSVLCVSFSLRLINDLWKLITRDLEWYFFIVHDISTTTIEPCPTRGVGYESYDVIFSRHELHSQTLNKPHALVVMNDSGNVHGSESTRFVLEYENVIHVYNKHSWRLGTLKTAVTEIFSPLMDLGFPTLLKAVVPTSIDKSRRLSITCKILIFTSLNLSSLITQYIRSCQLITPLNNEFMEPAAKETIALKRFKAVDYIFRDLEKKLAADRKALEPPESIVRKRLLQHKKEGLWWLLNREESEELPPFSVENAGGVFEPLKKKNSPSYLRYYGNKRTKAAEELMANDLVLTTYTTLALENKRAE</sequence>
<dbReference type="EMBL" id="SDMP01000020">
    <property type="protein sequence ID" value="RYQ86195.1"/>
    <property type="molecule type" value="Genomic_DNA"/>
</dbReference>
<name>A0A444X927_ARAHY</name>
<keyword evidence="2" id="KW-1185">Reference proteome</keyword>
<organism evidence="1 2">
    <name type="scientific">Arachis hypogaea</name>
    <name type="common">Peanut</name>
    <dbReference type="NCBI Taxonomy" id="3818"/>
    <lineage>
        <taxon>Eukaryota</taxon>
        <taxon>Viridiplantae</taxon>
        <taxon>Streptophyta</taxon>
        <taxon>Embryophyta</taxon>
        <taxon>Tracheophyta</taxon>
        <taxon>Spermatophyta</taxon>
        <taxon>Magnoliopsida</taxon>
        <taxon>eudicotyledons</taxon>
        <taxon>Gunneridae</taxon>
        <taxon>Pentapetalae</taxon>
        <taxon>rosids</taxon>
        <taxon>fabids</taxon>
        <taxon>Fabales</taxon>
        <taxon>Fabaceae</taxon>
        <taxon>Papilionoideae</taxon>
        <taxon>50 kb inversion clade</taxon>
        <taxon>dalbergioids sensu lato</taxon>
        <taxon>Dalbergieae</taxon>
        <taxon>Pterocarpus clade</taxon>
        <taxon>Arachis</taxon>
    </lineage>
</organism>
<dbReference type="STRING" id="3818.A0A444X927"/>
<protein>
    <submittedName>
        <fullName evidence="1">Uncharacterized protein</fullName>
    </submittedName>
</protein>
<accession>A0A444X927</accession>
<evidence type="ECO:0000313" key="2">
    <source>
        <dbReference type="Proteomes" id="UP000289738"/>
    </source>
</evidence>
<reference evidence="1 2" key="1">
    <citation type="submission" date="2019-01" db="EMBL/GenBank/DDBJ databases">
        <title>Sequencing of cultivated peanut Arachis hypogaea provides insights into genome evolution and oil improvement.</title>
        <authorList>
            <person name="Chen X."/>
        </authorList>
    </citation>
    <scope>NUCLEOTIDE SEQUENCE [LARGE SCALE GENOMIC DNA]</scope>
    <source>
        <strain evidence="2">cv. Fuhuasheng</strain>
        <tissue evidence="1">Leaves</tissue>
    </source>
</reference>